<gene>
    <name evidence="1" type="ORF">E2C01_076149</name>
</gene>
<dbReference type="AlphaFoldDB" id="A0A5B7ILA4"/>
<dbReference type="Proteomes" id="UP000324222">
    <property type="component" value="Unassembled WGS sequence"/>
</dbReference>
<dbReference type="OrthoDB" id="6407151at2759"/>
<evidence type="ECO:0000313" key="1">
    <source>
        <dbReference type="EMBL" id="MPC81528.1"/>
    </source>
</evidence>
<name>A0A5B7ILA4_PORTR</name>
<sequence>MGCKSVGCGLVVPLLEEAHFSFMCGNQTVFSQDTLTCTAPEEAYPCNQAESLYDLSNADFGRIPEIPEENNLDSEQ</sequence>
<reference evidence="1 2" key="1">
    <citation type="submission" date="2019-05" db="EMBL/GenBank/DDBJ databases">
        <title>Another draft genome of Portunus trituberculatus and its Hox gene families provides insights of decapod evolution.</title>
        <authorList>
            <person name="Jeong J.-H."/>
            <person name="Song I."/>
            <person name="Kim S."/>
            <person name="Choi T."/>
            <person name="Kim D."/>
            <person name="Ryu S."/>
            <person name="Kim W."/>
        </authorList>
    </citation>
    <scope>NUCLEOTIDE SEQUENCE [LARGE SCALE GENOMIC DNA]</scope>
    <source>
        <tissue evidence="1">Muscle</tissue>
    </source>
</reference>
<comment type="caution">
    <text evidence="1">The sequence shown here is derived from an EMBL/GenBank/DDBJ whole genome shotgun (WGS) entry which is preliminary data.</text>
</comment>
<keyword evidence="2" id="KW-1185">Reference proteome</keyword>
<accession>A0A5B7ILA4</accession>
<evidence type="ECO:0008006" key="3">
    <source>
        <dbReference type="Google" id="ProtNLM"/>
    </source>
</evidence>
<organism evidence="1 2">
    <name type="scientific">Portunus trituberculatus</name>
    <name type="common">Swimming crab</name>
    <name type="synonym">Neptunus trituberculatus</name>
    <dbReference type="NCBI Taxonomy" id="210409"/>
    <lineage>
        <taxon>Eukaryota</taxon>
        <taxon>Metazoa</taxon>
        <taxon>Ecdysozoa</taxon>
        <taxon>Arthropoda</taxon>
        <taxon>Crustacea</taxon>
        <taxon>Multicrustacea</taxon>
        <taxon>Malacostraca</taxon>
        <taxon>Eumalacostraca</taxon>
        <taxon>Eucarida</taxon>
        <taxon>Decapoda</taxon>
        <taxon>Pleocyemata</taxon>
        <taxon>Brachyura</taxon>
        <taxon>Eubrachyura</taxon>
        <taxon>Portunoidea</taxon>
        <taxon>Portunidae</taxon>
        <taxon>Portuninae</taxon>
        <taxon>Portunus</taxon>
    </lineage>
</organism>
<protein>
    <recommendedName>
        <fullName evidence="3">Chitin-binding type-2 domain-containing protein</fullName>
    </recommendedName>
</protein>
<proteinExistence type="predicted"/>
<dbReference type="EMBL" id="VSRR010057245">
    <property type="protein sequence ID" value="MPC81528.1"/>
    <property type="molecule type" value="Genomic_DNA"/>
</dbReference>
<evidence type="ECO:0000313" key="2">
    <source>
        <dbReference type="Proteomes" id="UP000324222"/>
    </source>
</evidence>